<dbReference type="InterPro" id="IPR050645">
    <property type="entry name" value="Histidine_acid_phosphatase"/>
</dbReference>
<dbReference type="PANTHER" id="PTHR11567">
    <property type="entry name" value="ACID PHOSPHATASE-RELATED"/>
    <property type="match status" value="1"/>
</dbReference>
<organism evidence="3 4">
    <name type="scientific">Penicillium citrinum</name>
    <dbReference type="NCBI Taxonomy" id="5077"/>
    <lineage>
        <taxon>Eukaryota</taxon>
        <taxon>Fungi</taxon>
        <taxon>Dikarya</taxon>
        <taxon>Ascomycota</taxon>
        <taxon>Pezizomycotina</taxon>
        <taxon>Eurotiomycetes</taxon>
        <taxon>Eurotiomycetidae</taxon>
        <taxon>Eurotiales</taxon>
        <taxon>Aspergillaceae</taxon>
        <taxon>Penicillium</taxon>
    </lineage>
</organism>
<reference evidence="3" key="2">
    <citation type="journal article" date="2023" name="IMA Fungus">
        <title>Comparative genomic study of the Penicillium genus elucidates a diverse pangenome and 15 lateral gene transfer events.</title>
        <authorList>
            <person name="Petersen C."/>
            <person name="Sorensen T."/>
            <person name="Nielsen M.R."/>
            <person name="Sondergaard T.E."/>
            <person name="Sorensen J.L."/>
            <person name="Fitzpatrick D.A."/>
            <person name="Frisvad J.C."/>
            <person name="Nielsen K.L."/>
        </authorList>
    </citation>
    <scope>NUCLEOTIDE SEQUENCE</scope>
    <source>
        <strain evidence="3">IBT 23319</strain>
    </source>
</reference>
<keyword evidence="2" id="KW-0732">Signal</keyword>
<feature type="transmembrane region" description="Helical" evidence="1">
    <location>
        <begin position="431"/>
        <end position="464"/>
    </location>
</feature>
<dbReference type="RefSeq" id="XP_056503751.1">
    <property type="nucleotide sequence ID" value="XM_056641257.1"/>
</dbReference>
<dbReference type="EMBL" id="JAPQKT010000002">
    <property type="protein sequence ID" value="KAJ5240746.1"/>
    <property type="molecule type" value="Genomic_DNA"/>
</dbReference>
<dbReference type="PANTHER" id="PTHR11567:SF142">
    <property type="entry name" value="PHOSPHOGLYCERATE MUTASE-LIKE PROTEIN"/>
    <property type="match status" value="1"/>
</dbReference>
<keyword evidence="1" id="KW-1133">Transmembrane helix</keyword>
<evidence type="ECO:0000313" key="3">
    <source>
        <dbReference type="EMBL" id="KAJ5240746.1"/>
    </source>
</evidence>
<gene>
    <name evidence="3" type="ORF">N7469_002337</name>
</gene>
<evidence type="ECO:0000256" key="1">
    <source>
        <dbReference type="SAM" id="Phobius"/>
    </source>
</evidence>
<name>A0A9W9PB32_PENCI</name>
<feature type="chain" id="PRO_5040807616" evidence="2">
    <location>
        <begin position="26"/>
        <end position="489"/>
    </location>
</feature>
<sequence>MLFIMSFRATLVFGVSLLLADLTNAERVLGAYIFQRHGDRTAKAWAPTKLTNLGYSQEYMTGSFFHDRYISANSSYQIDGISTDIVNLAQVTASAPDDDVIENSGEGFLQGLYPPVGSAATETLRNGSTVQSPLNGYQLIPMSEVKSGSGSEDATWLQSTSLCSKAKISSNNYFSSKSYNDLLSSTRGLYQSLDSLVNQTFSSSELSYKNAYPIWDLLNVALIHNSTESFPSSPALDDSVMQQLFVLANEHEFSLAYNGSDKIGAVAGMNLAGEVLAGLNETITTGGKSKLNVQFGAYATFLSYFGLAGLSDSNANFTGIPNYASSMVWELVTDDENTGIPDTSEIKVRFMFHNGSSIRDSTQLQAYSLFGQSATELPWSQFVEKTNEFAISSQGQWCEACGNSTGICASTSGAGDSSSSSSAKSSSGGGMSLGVAGVIGALVTLGVLVGLFILSMFIFGLRLVPKSALVGARRESDTSTAVPIKTDAA</sequence>
<protein>
    <submittedName>
        <fullName evidence="3">Uncharacterized protein</fullName>
    </submittedName>
</protein>
<comment type="caution">
    <text evidence="3">The sequence shown here is derived from an EMBL/GenBank/DDBJ whole genome shotgun (WGS) entry which is preliminary data.</text>
</comment>
<dbReference type="Gene3D" id="3.40.50.1240">
    <property type="entry name" value="Phosphoglycerate mutase-like"/>
    <property type="match status" value="1"/>
</dbReference>
<dbReference type="OrthoDB" id="258392at2759"/>
<keyword evidence="4" id="KW-1185">Reference proteome</keyword>
<proteinExistence type="predicted"/>
<accession>A0A9W9PB32</accession>
<evidence type="ECO:0000313" key="4">
    <source>
        <dbReference type="Proteomes" id="UP001147733"/>
    </source>
</evidence>
<dbReference type="Proteomes" id="UP001147733">
    <property type="component" value="Unassembled WGS sequence"/>
</dbReference>
<dbReference type="GeneID" id="81380424"/>
<keyword evidence="1" id="KW-0812">Transmembrane</keyword>
<dbReference type="InterPro" id="IPR029033">
    <property type="entry name" value="His_PPase_superfam"/>
</dbReference>
<dbReference type="GO" id="GO:0016791">
    <property type="term" value="F:phosphatase activity"/>
    <property type="evidence" value="ECO:0007669"/>
    <property type="project" value="TreeGrafter"/>
</dbReference>
<feature type="signal peptide" evidence="2">
    <location>
        <begin position="1"/>
        <end position="25"/>
    </location>
</feature>
<evidence type="ECO:0000256" key="2">
    <source>
        <dbReference type="SAM" id="SignalP"/>
    </source>
</evidence>
<keyword evidence="1" id="KW-0472">Membrane</keyword>
<dbReference type="AlphaFoldDB" id="A0A9W9PB32"/>
<reference evidence="3" key="1">
    <citation type="submission" date="2022-11" db="EMBL/GenBank/DDBJ databases">
        <authorList>
            <person name="Petersen C."/>
        </authorList>
    </citation>
    <scope>NUCLEOTIDE SEQUENCE</scope>
    <source>
        <strain evidence="3">IBT 23319</strain>
    </source>
</reference>
<dbReference type="SUPFAM" id="SSF53254">
    <property type="entry name" value="Phosphoglycerate mutase-like"/>
    <property type="match status" value="1"/>
</dbReference>